<evidence type="ECO:0000313" key="5">
    <source>
        <dbReference type="EMBL" id="MBD8869979.1"/>
    </source>
</evidence>
<organism evidence="5 6">
    <name type="scientific">Nocardioides donggukensis</name>
    <dbReference type="NCBI Taxonomy" id="2774019"/>
    <lineage>
        <taxon>Bacteria</taxon>
        <taxon>Bacillati</taxon>
        <taxon>Actinomycetota</taxon>
        <taxon>Actinomycetes</taxon>
        <taxon>Propionibacteriales</taxon>
        <taxon>Nocardioidaceae</taxon>
        <taxon>Nocardioides</taxon>
    </lineage>
</organism>
<reference evidence="5" key="1">
    <citation type="submission" date="2020-09" db="EMBL/GenBank/DDBJ databases">
        <title>Nocardioides sp. strain MJB4 16S ribosomal RNA gene Genome sequencing and assembly.</title>
        <authorList>
            <person name="Kim I."/>
        </authorList>
    </citation>
    <scope>NUCLEOTIDE SEQUENCE</scope>
    <source>
        <strain evidence="5">MJB4</strain>
    </source>
</reference>
<dbReference type="PANTHER" id="PTHR42953">
    <property type="entry name" value="HIGH-AFFINITY ZINC UPTAKE SYSTEM PROTEIN ZNUA-RELATED"/>
    <property type="match status" value="1"/>
</dbReference>
<evidence type="ECO:0000256" key="1">
    <source>
        <dbReference type="ARBA" id="ARBA00011028"/>
    </source>
</evidence>
<accession>A0A927K3Y3</accession>
<dbReference type="Pfam" id="PF01297">
    <property type="entry name" value="ZnuA"/>
    <property type="match status" value="1"/>
</dbReference>
<dbReference type="InterPro" id="IPR006127">
    <property type="entry name" value="ZnuA-like"/>
</dbReference>
<evidence type="ECO:0000256" key="3">
    <source>
        <dbReference type="ARBA" id="ARBA00022729"/>
    </source>
</evidence>
<name>A0A927K3Y3_9ACTN</name>
<evidence type="ECO:0000256" key="4">
    <source>
        <dbReference type="SAM" id="SignalP"/>
    </source>
</evidence>
<sequence length="298" mass="31301">MKISHVPSRLAVATLAAVLPLTACSALGQGDESAGGSVVAAFYPLQYVAERVAGDRFEVTNLTQAGAEPHDLELTVKETAQVSDAALVVHERDFQAAVDAAVDQNATGEVLDVAESVELRPTAGGDRDDPHFWLDPLLMADLGDAVAERLGGIDPGAAESFTDNAAALRDDLESLDAEYAARLGDCARDVVVVNHDAFGYLAKYGLTLEPIVGLSPDAEPTPADLARLQELARDADLTTVFAETLVSRKTAETLADDLGLEVAVLDPIEGLSEETRGEDYASLMRSNLDALARANGCG</sequence>
<comment type="caution">
    <text evidence="5">The sequence shown here is derived from an EMBL/GenBank/DDBJ whole genome shotgun (WGS) entry which is preliminary data.</text>
</comment>
<gene>
    <name evidence="5" type="ORF">IE331_10135</name>
</gene>
<proteinExistence type="inferred from homology"/>
<dbReference type="AlphaFoldDB" id="A0A927K3Y3"/>
<dbReference type="Proteomes" id="UP000616839">
    <property type="component" value="Unassembled WGS sequence"/>
</dbReference>
<keyword evidence="6" id="KW-1185">Reference proteome</keyword>
<protein>
    <submittedName>
        <fullName evidence="5">Zinc ABC transporter substrate-binding protein</fullName>
    </submittedName>
</protein>
<dbReference type="GO" id="GO:0030001">
    <property type="term" value="P:metal ion transport"/>
    <property type="evidence" value="ECO:0007669"/>
    <property type="project" value="InterPro"/>
</dbReference>
<evidence type="ECO:0000256" key="2">
    <source>
        <dbReference type="ARBA" id="ARBA00022448"/>
    </source>
</evidence>
<dbReference type="PANTHER" id="PTHR42953:SF3">
    <property type="entry name" value="HIGH-AFFINITY ZINC UPTAKE SYSTEM PROTEIN ZNUA"/>
    <property type="match status" value="1"/>
</dbReference>
<comment type="similarity">
    <text evidence="1">Belongs to the bacterial solute-binding protein 9 family.</text>
</comment>
<evidence type="ECO:0000313" key="6">
    <source>
        <dbReference type="Proteomes" id="UP000616839"/>
    </source>
</evidence>
<dbReference type="RefSeq" id="WP_192143051.1">
    <property type="nucleotide sequence ID" value="NZ_JACYXZ010000002.1"/>
</dbReference>
<dbReference type="EMBL" id="JACYXZ010000002">
    <property type="protein sequence ID" value="MBD8869979.1"/>
    <property type="molecule type" value="Genomic_DNA"/>
</dbReference>
<dbReference type="InterPro" id="IPR050492">
    <property type="entry name" value="Bact_metal-bind_prot9"/>
</dbReference>
<dbReference type="GO" id="GO:0046872">
    <property type="term" value="F:metal ion binding"/>
    <property type="evidence" value="ECO:0007669"/>
    <property type="project" value="InterPro"/>
</dbReference>
<dbReference type="Gene3D" id="3.40.50.1980">
    <property type="entry name" value="Nitrogenase molybdenum iron protein domain"/>
    <property type="match status" value="2"/>
</dbReference>
<feature type="signal peptide" evidence="4">
    <location>
        <begin position="1"/>
        <end position="25"/>
    </location>
</feature>
<feature type="chain" id="PRO_5039071360" evidence="4">
    <location>
        <begin position="26"/>
        <end position="298"/>
    </location>
</feature>
<dbReference type="SUPFAM" id="SSF53807">
    <property type="entry name" value="Helical backbone' metal receptor"/>
    <property type="match status" value="1"/>
</dbReference>
<keyword evidence="2" id="KW-0813">Transport</keyword>
<keyword evidence="3 4" id="KW-0732">Signal</keyword>